<protein>
    <recommendedName>
        <fullName evidence="3">Secretion system C-terminal sorting domain-containing protein</fullName>
    </recommendedName>
</protein>
<evidence type="ECO:0000256" key="1">
    <source>
        <dbReference type="ARBA" id="ARBA00022729"/>
    </source>
</evidence>
<feature type="signal peptide" evidence="2">
    <location>
        <begin position="1"/>
        <end position="18"/>
    </location>
</feature>
<accession>A0A227PHF9</accession>
<dbReference type="Proteomes" id="UP000214684">
    <property type="component" value="Unassembled WGS sequence"/>
</dbReference>
<dbReference type="InterPro" id="IPR025667">
    <property type="entry name" value="SprB_repeat"/>
</dbReference>
<dbReference type="Pfam" id="PF13573">
    <property type="entry name" value="SprB"/>
    <property type="match status" value="6"/>
</dbReference>
<dbReference type="Pfam" id="PF18962">
    <property type="entry name" value="Por_Secre_tail"/>
    <property type="match status" value="1"/>
</dbReference>
<dbReference type="RefSeq" id="WP_089477664.1">
    <property type="nucleotide sequence ID" value="NZ_MUGS01000002.1"/>
</dbReference>
<evidence type="ECO:0000313" key="5">
    <source>
        <dbReference type="Proteomes" id="UP000214684"/>
    </source>
</evidence>
<evidence type="ECO:0000259" key="3">
    <source>
        <dbReference type="Pfam" id="PF18962"/>
    </source>
</evidence>
<feature type="chain" id="PRO_5030039523" description="Secretion system C-terminal sorting domain-containing protein" evidence="2">
    <location>
        <begin position="19"/>
        <end position="811"/>
    </location>
</feature>
<gene>
    <name evidence="4" type="ORF">B0A64_00880</name>
</gene>
<dbReference type="Gene3D" id="2.60.40.740">
    <property type="match status" value="1"/>
</dbReference>
<comment type="caution">
    <text evidence="4">The sequence shown here is derived from an EMBL/GenBank/DDBJ whole genome shotgun (WGS) entry which is preliminary data.</text>
</comment>
<organism evidence="4 5">
    <name type="scientific">Flavobacterium araucananum</name>
    <dbReference type="NCBI Taxonomy" id="946678"/>
    <lineage>
        <taxon>Bacteria</taxon>
        <taxon>Pseudomonadati</taxon>
        <taxon>Bacteroidota</taxon>
        <taxon>Flavobacteriia</taxon>
        <taxon>Flavobacteriales</taxon>
        <taxon>Flavobacteriaceae</taxon>
        <taxon>Flavobacterium</taxon>
    </lineage>
</organism>
<evidence type="ECO:0000256" key="2">
    <source>
        <dbReference type="SAM" id="SignalP"/>
    </source>
</evidence>
<dbReference type="OrthoDB" id="1373043at2"/>
<keyword evidence="5" id="KW-1185">Reference proteome</keyword>
<reference evidence="4 5" key="1">
    <citation type="submission" date="2016-11" db="EMBL/GenBank/DDBJ databases">
        <title>Whole genomes of Flavobacteriaceae.</title>
        <authorList>
            <person name="Stine C."/>
            <person name="Li C."/>
            <person name="Tadesse D."/>
        </authorList>
    </citation>
    <scope>NUCLEOTIDE SEQUENCE [LARGE SCALE GENOMIC DNA]</scope>
    <source>
        <strain evidence="4 5">DSM 24704</strain>
    </source>
</reference>
<dbReference type="EMBL" id="MUGS01000002">
    <property type="protein sequence ID" value="OXG09351.1"/>
    <property type="molecule type" value="Genomic_DNA"/>
</dbReference>
<dbReference type="InterPro" id="IPR026444">
    <property type="entry name" value="Secre_tail"/>
</dbReference>
<keyword evidence="1 2" id="KW-0732">Signal</keyword>
<dbReference type="AlphaFoldDB" id="A0A227PHF9"/>
<evidence type="ECO:0000313" key="4">
    <source>
        <dbReference type="EMBL" id="OXG09351.1"/>
    </source>
</evidence>
<sequence>MKKTLLCFILLFTNYFYAQLTASASLLKPIDCVSNAEVSITASGGQLPYEYALNKDPYQSSNIFKNLTAGDYTIAVKDALNSIRYTDITIADFQVLSAAVTAANSSTIADNDGRITIAAVGGIKPYTYTLTNNVGLALGSAQVSNAFTGLKAGTYGIQVQDARNCILSQTNISILNKPNALSASVAIVPITCLTDLANITVTASGGTAPYQYSLNNGNNYISSGGFSALEPGTYTIKVRDADNNETTVTAVVSPMNSPTVTLTATTIRCKGDNTGEITATAIGGKAPYMYTSNGNTFTNNPVFTNLRVGTYQIGIKDANGCTNVAIITLNEPAEGLSATAFAVNDQSIIVNAKGGTGPYLYYLQNNMGVVVAGPQDNGVFVRLPLGSYSAQVTDVNGCGLIQGPINVIPATALLATADVLAVNCSNSGKITVNASGGLSPYQYSFDGGNNYSSRNFINSNVSKSYDIRVRDYQNTTISLTAVITGGDALSFNTTSANVACKGDSSGWISIKGIGGKAPYSFSLDEASYVAADADSTKLFSNLFIGTHHIAVKDANGCILGGNVVISEPTAAVTAKFTVKNQTITVNAAGGNGDFRYAISPNLDVFSEKNSFQALVPGTYTIIVQDANGCSVIADILVDPSSPLIDDKDILTIEFNPGQTLGDLVVKGQNIKWYSNQNPLSGKTTKTSTEATLPLTTLLVDGTTYYASQTINGIESVQRLAVTAKLSGTLSTPDVVLPNFRFYPNPVQHTLIIDNASTIDEIEIVAVSGKSVLAKKINNTHSEIDLSNVSTGFYFLKVKAEGKVKTIKIVKK</sequence>
<proteinExistence type="predicted"/>
<dbReference type="NCBIfam" id="TIGR04183">
    <property type="entry name" value="Por_Secre_tail"/>
    <property type="match status" value="1"/>
</dbReference>
<name>A0A227PHF9_9FLAO</name>
<feature type="domain" description="Secretion system C-terminal sorting" evidence="3">
    <location>
        <begin position="742"/>
        <end position="808"/>
    </location>
</feature>